<proteinExistence type="predicted"/>
<organism evidence="2 3">
    <name type="scientific">Treponema primitia (strain ATCC BAA-887 / DSM 12427 / ZAS-2)</name>
    <dbReference type="NCBI Taxonomy" id="545694"/>
    <lineage>
        <taxon>Bacteria</taxon>
        <taxon>Pseudomonadati</taxon>
        <taxon>Spirochaetota</taxon>
        <taxon>Spirochaetia</taxon>
        <taxon>Spirochaetales</taxon>
        <taxon>Treponemataceae</taxon>
        <taxon>Treponema</taxon>
    </lineage>
</organism>
<feature type="domain" description="DUF6884" evidence="1">
    <location>
        <begin position="3"/>
        <end position="133"/>
    </location>
</feature>
<evidence type="ECO:0000313" key="2">
    <source>
        <dbReference type="EMBL" id="AEF86110.1"/>
    </source>
</evidence>
<dbReference type="OrthoDB" id="1493562at2"/>
<sequence>MKIVLLSCVKTQNNYKTKAKYLYHGSYFEKAYEYANILKPDRIFIISSKYGVLESDDEIEPYNVELRSKSISDRKLWSKNIIEQLETKCDINNDKFIILAFDKYIELFIDKINNKEIPMSGLPIGKKLKWLNKELYKA</sequence>
<protein>
    <submittedName>
        <fullName evidence="2">Putative weak: protein</fullName>
    </submittedName>
</protein>
<gene>
    <name evidence="2" type="ordered locus">TREPR_2032</name>
</gene>
<dbReference type="eggNOG" id="ENOG502Z9FN">
    <property type="taxonomic scope" value="Bacteria"/>
</dbReference>
<dbReference type="KEGG" id="tpi:TREPR_2032"/>
<dbReference type="AlphaFoldDB" id="F5YJV1"/>
<dbReference type="STRING" id="545694.TREPR_2032"/>
<dbReference type="RefSeq" id="WP_015708128.1">
    <property type="nucleotide sequence ID" value="NC_015578.1"/>
</dbReference>
<evidence type="ECO:0000259" key="1">
    <source>
        <dbReference type="Pfam" id="PF21818"/>
    </source>
</evidence>
<evidence type="ECO:0000313" key="3">
    <source>
        <dbReference type="Proteomes" id="UP000009223"/>
    </source>
</evidence>
<dbReference type="InterPro" id="IPR049251">
    <property type="entry name" value="DUF6884"/>
</dbReference>
<dbReference type="EMBL" id="CP001843">
    <property type="protein sequence ID" value="AEF86110.1"/>
    <property type="molecule type" value="Genomic_DNA"/>
</dbReference>
<dbReference type="Pfam" id="PF21818">
    <property type="entry name" value="DUF6884"/>
    <property type="match status" value="1"/>
</dbReference>
<reference evidence="2 3" key="2">
    <citation type="journal article" date="2011" name="ISME J.">
        <title>RNA-seq reveals cooperative metabolic interactions between two termite-gut spirochete species in co-culture.</title>
        <authorList>
            <person name="Rosenthal A.Z."/>
            <person name="Matson E.G."/>
            <person name="Eldar A."/>
            <person name="Leadbetter J.R."/>
        </authorList>
    </citation>
    <scope>NUCLEOTIDE SEQUENCE [LARGE SCALE GENOMIC DNA]</scope>
    <source>
        <strain evidence="3">ATCC BAA-887 / DSM 12427 / ZAS-2</strain>
    </source>
</reference>
<reference evidence="3" key="1">
    <citation type="submission" date="2009-12" db="EMBL/GenBank/DDBJ databases">
        <title>Complete sequence of Treponema primitia strain ZAS-2.</title>
        <authorList>
            <person name="Tetu S.G."/>
            <person name="Matson E."/>
            <person name="Ren Q."/>
            <person name="Seshadri R."/>
            <person name="Elbourne L."/>
            <person name="Hassan K.A."/>
            <person name="Durkin A."/>
            <person name="Radune D."/>
            <person name="Mohamoud Y."/>
            <person name="Shay R."/>
            <person name="Jin S."/>
            <person name="Zhang X."/>
            <person name="Lucey K."/>
            <person name="Ballor N.R."/>
            <person name="Ottesen E."/>
            <person name="Rosenthal R."/>
            <person name="Allen A."/>
            <person name="Leadbetter J.R."/>
            <person name="Paulsen I.T."/>
        </authorList>
    </citation>
    <scope>NUCLEOTIDE SEQUENCE [LARGE SCALE GENOMIC DNA]</scope>
    <source>
        <strain evidence="3">ATCC BAA-887 / DSM 12427 / ZAS-2</strain>
    </source>
</reference>
<keyword evidence="3" id="KW-1185">Reference proteome</keyword>
<dbReference type="Proteomes" id="UP000009223">
    <property type="component" value="Chromosome"/>
</dbReference>
<dbReference type="HOGENOM" id="CLU_114074_1_0_12"/>
<accession>F5YJV1</accession>
<name>F5YJV1_TREPZ</name>